<dbReference type="InterPro" id="IPR046863">
    <property type="entry name" value="MbnP-like_dom"/>
</dbReference>
<proteinExistence type="predicted"/>
<dbReference type="EMBL" id="NHNI01000004">
    <property type="protein sequence ID" value="OZY83641.1"/>
    <property type="molecule type" value="Genomic_DNA"/>
</dbReference>
<dbReference type="AlphaFoldDB" id="A0A266Q2M6"/>
<sequence length="342" mass="35028">MGKVMEKINSANIFKSLAIKLPLACIAGALLTACGGSSSGSSTSNSSSSSSSSVSSSSSSVSNEPVAITIPFSAVSGSTDINCAATLEGLGTVSTRATIADFRFYVHNLRLVTSTGEELPITLDETGVQADNIALLDFRDKLGTGATACQGDANPTMNKQVVGKVLIGNNTIASVRFVLGVPATHNHADQTLAKEPLKTPGLSSGMHWGWNVGYKFTGLDVFTAVPITRPSDANWTNSRWNIHLGSTGCTGDAVSGGAVTCTAGNRAEITLTNFVVGESTIQLDYAKLVEHSNMGEDGGGPAGCMSGATDPECATIFASLGLAHATQTTAPSAQTAFSIVNK</sequence>
<accession>A0A266Q2M6</accession>
<evidence type="ECO:0000313" key="3">
    <source>
        <dbReference type="EMBL" id="OZY83641.1"/>
    </source>
</evidence>
<evidence type="ECO:0000313" key="4">
    <source>
        <dbReference type="Proteomes" id="UP000216101"/>
    </source>
</evidence>
<feature type="region of interest" description="Disordered" evidence="1">
    <location>
        <begin position="38"/>
        <end position="61"/>
    </location>
</feature>
<dbReference type="InterPro" id="IPR023977">
    <property type="entry name" value="MbnP-like"/>
</dbReference>
<dbReference type="Proteomes" id="UP000216101">
    <property type="component" value="Unassembled WGS sequence"/>
</dbReference>
<gene>
    <name evidence="3" type="ORF">CBP51_19760</name>
</gene>
<protein>
    <submittedName>
        <fullName evidence="3">Metallo-mystery pair system four-Cys motif protein</fullName>
    </submittedName>
</protein>
<comment type="caution">
    <text evidence="3">The sequence shown here is derived from an EMBL/GenBank/DDBJ whole genome shotgun (WGS) entry which is preliminary data.</text>
</comment>
<evidence type="ECO:0000256" key="1">
    <source>
        <dbReference type="SAM" id="MobiDB-lite"/>
    </source>
</evidence>
<feature type="compositionally biased region" description="Low complexity" evidence="1">
    <location>
        <begin position="39"/>
        <end position="61"/>
    </location>
</feature>
<organism evidence="3 4">
    <name type="scientific">Cellvibrio mixtus</name>
    <dbReference type="NCBI Taxonomy" id="39650"/>
    <lineage>
        <taxon>Bacteria</taxon>
        <taxon>Pseudomonadati</taxon>
        <taxon>Pseudomonadota</taxon>
        <taxon>Gammaproteobacteria</taxon>
        <taxon>Cellvibrionales</taxon>
        <taxon>Cellvibrionaceae</taxon>
        <taxon>Cellvibrio</taxon>
    </lineage>
</organism>
<evidence type="ECO:0000259" key="2">
    <source>
        <dbReference type="Pfam" id="PF20243"/>
    </source>
</evidence>
<dbReference type="Pfam" id="PF20243">
    <property type="entry name" value="MbnP"/>
    <property type="match status" value="1"/>
</dbReference>
<dbReference type="PROSITE" id="PS51257">
    <property type="entry name" value="PROKAR_LIPOPROTEIN"/>
    <property type="match status" value="1"/>
</dbReference>
<name>A0A266Q2M6_9GAMM</name>
<keyword evidence="4" id="KW-1185">Reference proteome</keyword>
<reference evidence="4" key="1">
    <citation type="submission" date="2017-05" db="EMBL/GenBank/DDBJ databases">
        <authorList>
            <person name="Barney B.M."/>
        </authorList>
    </citation>
    <scope>NUCLEOTIDE SEQUENCE [LARGE SCALE GENOMIC DNA]</scope>
    <source>
        <strain evidence="4">PSBB022</strain>
    </source>
</reference>
<feature type="domain" description="Copper-binding protein MbnP-like" evidence="2">
    <location>
        <begin position="68"/>
        <end position="306"/>
    </location>
</feature>
<dbReference type="NCBIfam" id="TIGR04052">
    <property type="entry name" value="MbnP_like_WxW"/>
    <property type="match status" value="1"/>
</dbReference>